<dbReference type="Pfam" id="PF14529">
    <property type="entry name" value="Exo_endo_phos_2"/>
    <property type="match status" value="1"/>
</dbReference>
<sequence>MAPNGRVQDTLRSLENATPRGAEKPARRSTRILGTDNESDCVYDQKKAPKNGETGKAMLQRVLEVLEKMGGEMRELKQRITEQNDTIGKQSNFIKGQEGLIRELQTQMKESSDELQRENMEARAELQNTQKELQDTKEELKHIRNQLEALNAAAASNQSSARASFAEVAKSPPTSEPTTLRTVSMQSTPSTFSDTLYCTIDTSRVEEANKSRVQAGQIRQAIESEMRAKEGQDAWRCAAVVKDARNTDRVKIICRDEAELQQVKEVAQRTAVVGVRVMRDQLYPVKVDNANRTAVLDTEGNVLAGVAEALGTENDVTIGRISWLSKKESGKAYGSMVVYVTKSADAKRLLDGHYFDLARESAITNVFEPRTGPTQCFNCQEIGHKAYTCKKPRLNVRKQEPVQLSLMNDGDLKEFGLIAVSEPDIEAEQMPIQSADLTAAVLRLPARDVLVVSVYVEWNNEQALTSAMTLLDGLIRQFRDGAGRRTDVVLAGDFNRHDFLWGGDEVSARRQGEGEPIIDLMSEHGLCSLLPRGTNTWQGPESESTIDLVLATSELADGMVTCAIHPTEHGSDHRAIQTTFDVGMPERSAPERLLFKNAPWIMIAAKVEDELRPLPWTVDVQTQTDQLMRVVLEAIHELTPRAPPLPYAKRWWTKDLTRLRRAYTFWRNQARTQRRAGSARLDLEQRAKEAAKEYHDVIRKQKTSHWDEFVSEDVNIWMAAKYLKPGKDMADDKVPPLRRADSSTTGDKAEQAEELLATFFPPLPARIEAEGERPQRAPVPMPDLTLEEIEEKVMAAKPWKAPGEDNLPAIVWRQLWHVVKYRVWTLFDASIRDGVVPHQWRTAKIIPLKKPEKEDYTIAKAWRPISLLSTLGKILEAVVAERISYAVEAYGLLPANHFGARKRRSADQALMLLQEQIYKAWRTGKGLSLISFDVKGAYNGVCKERLLERLRARGIPEGLVRWIGAFCSERTASIVVNGHTSKRQELPQAGLPQGSPLSPILFLFFNADLVQRKISTAGGSVAFVDDYSAWVTGPTAEANRGGLESIIDNALEWENRSGATFEADKTTVIHFTRMAKRSSETPYTIKGQEVKPKSTAKILGVIMDSGLRYKEHMARAAAKGLSAAMDLRRLRMASPRMARQLFVATVAPTVDYASNVWSHACGLREAAWLDKAQRVGAQAITGTFRTVATAVAEAEASIQPQCKFGQLPEGVGKYSKRMDKALPGSHTRALYDTLTKREAKVLAQLRTGMSALNGYLHRIGVAESDMCDCGQVAETIEHFLFRCKKWTAQREIMFQYSRTKMGNLSFFLGGKAASDDDKWRPDMKAVRAAVQFALATNRLDLARQATTD</sequence>
<evidence type="ECO:0000256" key="2">
    <source>
        <dbReference type="ARBA" id="ARBA00023128"/>
    </source>
</evidence>
<feature type="region of interest" description="Disordered" evidence="5">
    <location>
        <begin position="1"/>
        <end position="54"/>
    </location>
</feature>
<keyword evidence="3" id="KW-0479">Metal-binding</keyword>
<dbReference type="CDD" id="cd01650">
    <property type="entry name" value="RT_nLTR_like"/>
    <property type="match status" value="1"/>
</dbReference>
<evidence type="ECO:0000313" key="9">
    <source>
        <dbReference type="Proteomes" id="UP001163105"/>
    </source>
</evidence>
<name>A0AB34FHW8_9HYPO</name>
<evidence type="ECO:0000256" key="4">
    <source>
        <dbReference type="SAM" id="Coils"/>
    </source>
</evidence>
<dbReference type="PANTHER" id="PTHR33481">
    <property type="entry name" value="REVERSE TRANSCRIPTASE"/>
    <property type="match status" value="1"/>
</dbReference>
<dbReference type="Proteomes" id="UP001163105">
    <property type="component" value="Unassembled WGS sequence"/>
</dbReference>
<dbReference type="PANTHER" id="PTHR33481:SF1">
    <property type="entry name" value="ENDONUCLEASE_EXONUCLEASE_PHOSPHATASE DOMAIN-CONTAINING PROTEIN-RELATED"/>
    <property type="match status" value="1"/>
</dbReference>
<accession>A0AB34FHW8</accession>
<feature type="domain" description="CCHC-type" evidence="6">
    <location>
        <begin position="376"/>
        <end position="391"/>
    </location>
</feature>
<dbReference type="Gene3D" id="1.20.1170.10">
    <property type="match status" value="1"/>
</dbReference>
<dbReference type="PROSITE" id="PS50158">
    <property type="entry name" value="ZF_CCHC"/>
    <property type="match status" value="1"/>
</dbReference>
<organism evidence="8 9">
    <name type="scientific">Purpureocillium lavendulum</name>
    <dbReference type="NCBI Taxonomy" id="1247861"/>
    <lineage>
        <taxon>Eukaryota</taxon>
        <taxon>Fungi</taxon>
        <taxon>Dikarya</taxon>
        <taxon>Ascomycota</taxon>
        <taxon>Pezizomycotina</taxon>
        <taxon>Sordariomycetes</taxon>
        <taxon>Hypocreomycetidae</taxon>
        <taxon>Hypocreales</taxon>
        <taxon>Ophiocordycipitaceae</taxon>
        <taxon>Purpureocillium</taxon>
    </lineage>
</organism>
<evidence type="ECO:0000256" key="1">
    <source>
        <dbReference type="ARBA" id="ARBA00004173"/>
    </source>
</evidence>
<protein>
    <submittedName>
        <fullName evidence="8">Retrovirus polyprotein</fullName>
    </submittedName>
</protein>
<dbReference type="InterPro" id="IPR036875">
    <property type="entry name" value="Znf_CCHC_sf"/>
</dbReference>
<dbReference type="SUPFAM" id="SSF57756">
    <property type="entry name" value="Retrovirus zinc finger-like domains"/>
    <property type="match status" value="1"/>
</dbReference>
<dbReference type="GO" id="GO:0003824">
    <property type="term" value="F:catalytic activity"/>
    <property type="evidence" value="ECO:0007669"/>
    <property type="project" value="InterPro"/>
</dbReference>
<dbReference type="InterPro" id="IPR005135">
    <property type="entry name" value="Endo/exonuclease/phosphatase"/>
</dbReference>
<keyword evidence="3" id="KW-0863">Zinc-finger</keyword>
<keyword evidence="9" id="KW-1185">Reference proteome</keyword>
<comment type="caution">
    <text evidence="8">The sequence shown here is derived from an EMBL/GenBank/DDBJ whole genome shotgun (WGS) entry which is preliminary data.</text>
</comment>
<dbReference type="GO" id="GO:0005739">
    <property type="term" value="C:mitochondrion"/>
    <property type="evidence" value="ECO:0007669"/>
    <property type="project" value="UniProtKB-SubCell"/>
</dbReference>
<feature type="compositionally biased region" description="Polar residues" evidence="5">
    <location>
        <begin position="172"/>
        <end position="187"/>
    </location>
</feature>
<proteinExistence type="predicted"/>
<gene>
    <name evidence="8" type="ORF">O9K51_08469</name>
</gene>
<evidence type="ECO:0000256" key="3">
    <source>
        <dbReference type="PROSITE-ProRule" id="PRU00047"/>
    </source>
</evidence>
<dbReference type="GO" id="GO:0003676">
    <property type="term" value="F:nucleic acid binding"/>
    <property type="evidence" value="ECO:0007669"/>
    <property type="project" value="InterPro"/>
</dbReference>
<feature type="domain" description="Reverse transcriptase" evidence="7">
    <location>
        <begin position="829"/>
        <end position="1103"/>
    </location>
</feature>
<evidence type="ECO:0000259" key="7">
    <source>
        <dbReference type="PROSITE" id="PS50878"/>
    </source>
</evidence>
<evidence type="ECO:0000259" key="6">
    <source>
        <dbReference type="PROSITE" id="PS50158"/>
    </source>
</evidence>
<evidence type="ECO:0000313" key="8">
    <source>
        <dbReference type="EMBL" id="KAJ6439063.1"/>
    </source>
</evidence>
<feature type="coiled-coil region" evidence="4">
    <location>
        <begin position="59"/>
        <end position="157"/>
    </location>
</feature>
<keyword evidence="2" id="KW-0496">Mitochondrion</keyword>
<dbReference type="InterPro" id="IPR001878">
    <property type="entry name" value="Znf_CCHC"/>
</dbReference>
<feature type="region of interest" description="Disordered" evidence="5">
    <location>
        <begin position="163"/>
        <end position="187"/>
    </location>
</feature>
<dbReference type="Pfam" id="PF00078">
    <property type="entry name" value="RVT_1"/>
    <property type="match status" value="1"/>
</dbReference>
<dbReference type="PROSITE" id="PS50878">
    <property type="entry name" value="RT_POL"/>
    <property type="match status" value="1"/>
</dbReference>
<dbReference type="InterPro" id="IPR000477">
    <property type="entry name" value="RT_dom"/>
</dbReference>
<dbReference type="Gene3D" id="3.60.10.10">
    <property type="entry name" value="Endonuclease/exonuclease/phosphatase"/>
    <property type="match status" value="1"/>
</dbReference>
<dbReference type="GO" id="GO:0008270">
    <property type="term" value="F:zinc ion binding"/>
    <property type="evidence" value="ECO:0007669"/>
    <property type="project" value="UniProtKB-KW"/>
</dbReference>
<dbReference type="InterPro" id="IPR043502">
    <property type="entry name" value="DNA/RNA_pol_sf"/>
</dbReference>
<evidence type="ECO:0000256" key="5">
    <source>
        <dbReference type="SAM" id="MobiDB-lite"/>
    </source>
</evidence>
<dbReference type="EMBL" id="JAQHRD010000007">
    <property type="protein sequence ID" value="KAJ6439063.1"/>
    <property type="molecule type" value="Genomic_DNA"/>
</dbReference>
<reference evidence="8" key="1">
    <citation type="submission" date="2023-01" db="EMBL/GenBank/DDBJ databases">
        <title>The growth and conidiation of Purpureocillium lavendulum are regulated by nitrogen source and histone H3K14 acetylation.</title>
        <authorList>
            <person name="Tang P."/>
            <person name="Han J."/>
            <person name="Zhang C."/>
            <person name="Tang P."/>
            <person name="Qi F."/>
            <person name="Zhang K."/>
            <person name="Liang L."/>
        </authorList>
    </citation>
    <scope>NUCLEOTIDE SEQUENCE</scope>
    <source>
        <strain evidence="8">YMF1.00683</strain>
    </source>
</reference>
<dbReference type="SUPFAM" id="SSF56219">
    <property type="entry name" value="DNase I-like"/>
    <property type="match status" value="1"/>
</dbReference>
<keyword evidence="4" id="KW-0175">Coiled coil</keyword>
<comment type="subcellular location">
    <subcellularLocation>
        <location evidence="1">Mitochondrion</location>
    </subcellularLocation>
</comment>
<keyword evidence="3" id="KW-0862">Zinc</keyword>
<dbReference type="SUPFAM" id="SSF56672">
    <property type="entry name" value="DNA/RNA polymerases"/>
    <property type="match status" value="1"/>
</dbReference>
<dbReference type="InterPro" id="IPR036691">
    <property type="entry name" value="Endo/exonu/phosph_ase_sf"/>
</dbReference>